<sequence>MNRRSSLLDTPLFDLDDLLDAVTSAPALAMAGRRVPDGFSLDYFTPNELLAAWEAWVKEHGNLNSCAVSRMWNVDHLDSLGATDNGHALAAFTAELRWCSHGWHAGCLCVGGLVQRAICEPCSWQAIGSGDEVIAQWHDHAWPGWRELPLLPDEMRPHGGGVGPGAMDKRKAKQAREWLAAAYPQEFQVGGAPMLTHRESPGTRAVPGYSPWGGFDISTTTLAA</sequence>
<evidence type="ECO:0000313" key="1">
    <source>
        <dbReference type="EMBL" id="MBB2956996.1"/>
    </source>
</evidence>
<dbReference type="Proteomes" id="UP000545286">
    <property type="component" value="Unassembled WGS sequence"/>
</dbReference>
<comment type="caution">
    <text evidence="1">The sequence shown here is derived from an EMBL/GenBank/DDBJ whole genome shotgun (WGS) entry which is preliminary data.</text>
</comment>
<keyword evidence="2" id="KW-1185">Reference proteome</keyword>
<evidence type="ECO:0000313" key="2">
    <source>
        <dbReference type="Proteomes" id="UP000545286"/>
    </source>
</evidence>
<protein>
    <submittedName>
        <fullName evidence="1">Uncharacterized protein</fullName>
    </submittedName>
</protein>
<name>A0A7W4UM61_9MICO</name>
<dbReference type="Pfam" id="PF19876">
    <property type="entry name" value="DUF6349"/>
    <property type="match status" value="1"/>
</dbReference>
<dbReference type="EMBL" id="JACHWJ010000001">
    <property type="protein sequence ID" value="MBB2956996.1"/>
    <property type="molecule type" value="Genomic_DNA"/>
</dbReference>
<proteinExistence type="predicted"/>
<dbReference type="InterPro" id="IPR045930">
    <property type="entry name" value="DUF6349"/>
</dbReference>
<dbReference type="RefSeq" id="WP_183623490.1">
    <property type="nucleotide sequence ID" value="NZ_JACHWJ010000001.1"/>
</dbReference>
<accession>A0A7W4UM61</accession>
<reference evidence="1 2" key="1">
    <citation type="submission" date="2020-08" db="EMBL/GenBank/DDBJ databases">
        <title>Sequencing the genomes of 1000 actinobacteria strains.</title>
        <authorList>
            <person name="Klenk H.-P."/>
        </authorList>
    </citation>
    <scope>NUCLEOTIDE SEQUENCE [LARGE SCALE GENOMIC DNA]</scope>
    <source>
        <strain evidence="1 2">DSM 20419</strain>
    </source>
</reference>
<organism evidence="1 2">
    <name type="scientific">Pseudoclavibacter helvolus</name>
    <dbReference type="NCBI Taxonomy" id="255205"/>
    <lineage>
        <taxon>Bacteria</taxon>
        <taxon>Bacillati</taxon>
        <taxon>Actinomycetota</taxon>
        <taxon>Actinomycetes</taxon>
        <taxon>Micrococcales</taxon>
        <taxon>Microbacteriaceae</taxon>
        <taxon>Pseudoclavibacter</taxon>
    </lineage>
</organism>
<dbReference type="AlphaFoldDB" id="A0A7W4UM61"/>
<gene>
    <name evidence="1" type="ORF">FHX72_001108</name>
</gene>